<evidence type="ECO:0000256" key="6">
    <source>
        <dbReference type="SAM" id="MobiDB-lite"/>
    </source>
</evidence>
<comment type="caution">
    <text evidence="8">The sequence shown here is derived from an EMBL/GenBank/DDBJ whole genome shotgun (WGS) entry which is preliminary data.</text>
</comment>
<evidence type="ECO:0000256" key="3">
    <source>
        <dbReference type="ARBA" id="ARBA00023125"/>
    </source>
</evidence>
<dbReference type="Pfam" id="PF00440">
    <property type="entry name" value="TetR_N"/>
    <property type="match status" value="1"/>
</dbReference>
<feature type="domain" description="HTH tetR-type" evidence="7">
    <location>
        <begin position="21"/>
        <end position="81"/>
    </location>
</feature>
<dbReference type="PANTHER" id="PTHR30055:SF228">
    <property type="entry name" value="TRANSCRIPTIONAL REGULATOR-RELATED"/>
    <property type="match status" value="1"/>
</dbReference>
<dbReference type="EMBL" id="JAZHOF010000014">
    <property type="protein sequence ID" value="MEJ8574840.1"/>
    <property type="molecule type" value="Genomic_DNA"/>
</dbReference>
<protein>
    <submittedName>
        <fullName evidence="8">Transcriptional regulator BetI</fullName>
    </submittedName>
</protein>
<dbReference type="PRINTS" id="PR00455">
    <property type="entry name" value="HTHTETR"/>
</dbReference>
<feature type="region of interest" description="Disordered" evidence="6">
    <location>
        <begin position="1"/>
        <end position="21"/>
    </location>
</feature>
<keyword evidence="2" id="KW-0805">Transcription regulation</keyword>
<organism evidence="8 9">
    <name type="scientific">Microbaculum marinum</name>
    <dbReference type="NCBI Taxonomy" id="1764581"/>
    <lineage>
        <taxon>Bacteria</taxon>
        <taxon>Pseudomonadati</taxon>
        <taxon>Pseudomonadota</taxon>
        <taxon>Alphaproteobacteria</taxon>
        <taxon>Hyphomicrobiales</taxon>
        <taxon>Tepidamorphaceae</taxon>
        <taxon>Microbaculum</taxon>
    </lineage>
</organism>
<evidence type="ECO:0000256" key="5">
    <source>
        <dbReference type="PROSITE-ProRule" id="PRU00335"/>
    </source>
</evidence>
<evidence type="ECO:0000259" key="7">
    <source>
        <dbReference type="PROSITE" id="PS50977"/>
    </source>
</evidence>
<dbReference type="Gene3D" id="1.10.357.10">
    <property type="entry name" value="Tetracycline Repressor, domain 2"/>
    <property type="match status" value="1"/>
</dbReference>
<evidence type="ECO:0000256" key="2">
    <source>
        <dbReference type="ARBA" id="ARBA00023015"/>
    </source>
</evidence>
<evidence type="ECO:0000256" key="1">
    <source>
        <dbReference type="ARBA" id="ARBA00022491"/>
    </source>
</evidence>
<feature type="compositionally biased region" description="Pro residues" evidence="6">
    <location>
        <begin position="1"/>
        <end position="12"/>
    </location>
</feature>
<dbReference type="SUPFAM" id="SSF48498">
    <property type="entry name" value="Tetracyclin repressor-like, C-terminal domain"/>
    <property type="match status" value="1"/>
</dbReference>
<dbReference type="NCBIfam" id="NF001978">
    <property type="entry name" value="PRK00767.1"/>
    <property type="match status" value="1"/>
</dbReference>
<dbReference type="Pfam" id="PF13977">
    <property type="entry name" value="TetR_C_6"/>
    <property type="match status" value="1"/>
</dbReference>
<reference evidence="8 9" key="1">
    <citation type="submission" date="2024-02" db="EMBL/GenBank/DDBJ databases">
        <title>Genome analysis and characterization of Microbaculum marinisediminis sp. nov., isolated from marine sediment.</title>
        <authorList>
            <person name="Du Z.-J."/>
            <person name="Ye Y.-Q."/>
            <person name="Zhang Z.-R."/>
            <person name="Yuan S.-M."/>
            <person name="Zhang X.-Y."/>
        </authorList>
    </citation>
    <scope>NUCLEOTIDE SEQUENCE [LARGE SCALE GENOMIC DNA]</scope>
    <source>
        <strain evidence="8 9">SDUM1044001</strain>
    </source>
</reference>
<evidence type="ECO:0000256" key="4">
    <source>
        <dbReference type="ARBA" id="ARBA00023163"/>
    </source>
</evidence>
<dbReference type="InterPro" id="IPR039538">
    <property type="entry name" value="BetI_C"/>
</dbReference>
<dbReference type="Proteomes" id="UP001378188">
    <property type="component" value="Unassembled WGS sequence"/>
</dbReference>
<dbReference type="InterPro" id="IPR036271">
    <property type="entry name" value="Tet_transcr_reg_TetR-rel_C_sf"/>
</dbReference>
<gene>
    <name evidence="8" type="primary">betI</name>
    <name evidence="8" type="ORF">V3328_25420</name>
</gene>
<dbReference type="InterPro" id="IPR009057">
    <property type="entry name" value="Homeodomain-like_sf"/>
</dbReference>
<dbReference type="RefSeq" id="WP_340332534.1">
    <property type="nucleotide sequence ID" value="NZ_JAZHOF010000014.1"/>
</dbReference>
<name>A0AAW9RSJ3_9HYPH</name>
<evidence type="ECO:0000313" key="9">
    <source>
        <dbReference type="Proteomes" id="UP001378188"/>
    </source>
</evidence>
<dbReference type="GO" id="GO:0003700">
    <property type="term" value="F:DNA-binding transcription factor activity"/>
    <property type="evidence" value="ECO:0007669"/>
    <property type="project" value="TreeGrafter"/>
</dbReference>
<evidence type="ECO:0000313" key="8">
    <source>
        <dbReference type="EMBL" id="MEJ8574840.1"/>
    </source>
</evidence>
<keyword evidence="4" id="KW-0804">Transcription</keyword>
<keyword evidence="9" id="KW-1185">Reference proteome</keyword>
<dbReference type="InterPro" id="IPR023772">
    <property type="entry name" value="DNA-bd_HTH_TetR-type_CS"/>
</dbReference>
<keyword evidence="3 5" id="KW-0238">DNA-binding</keyword>
<dbReference type="AlphaFoldDB" id="A0AAW9RSJ3"/>
<dbReference type="GO" id="GO:0000976">
    <property type="term" value="F:transcription cis-regulatory region binding"/>
    <property type="evidence" value="ECO:0007669"/>
    <property type="project" value="TreeGrafter"/>
</dbReference>
<sequence>MHTPGPSLPPETPDSGGDSRDARRADFVAATLACLAEYGYQGTTVRRIAERAGVAPGLLTHYFSGKDALVAAAYRTLGGRFSRHFDEQIAAAGKDPKARLAAFIRASFRSPNLDPDLLKVWVNFWSLIVNDPEIRRIHAENYADYRTRVAGLVEAVMASEDRQVARRDLEMLAIGISALLDGLWLELCLDQSVFDTASGEQIALEMIATRIGVPIP</sequence>
<dbReference type="PROSITE" id="PS50977">
    <property type="entry name" value="HTH_TETR_2"/>
    <property type="match status" value="1"/>
</dbReference>
<dbReference type="InterPro" id="IPR050109">
    <property type="entry name" value="HTH-type_TetR-like_transc_reg"/>
</dbReference>
<dbReference type="PANTHER" id="PTHR30055">
    <property type="entry name" value="HTH-TYPE TRANSCRIPTIONAL REGULATOR RUTR"/>
    <property type="match status" value="1"/>
</dbReference>
<dbReference type="SUPFAM" id="SSF46689">
    <property type="entry name" value="Homeodomain-like"/>
    <property type="match status" value="1"/>
</dbReference>
<keyword evidence="1" id="KW-0678">Repressor</keyword>
<dbReference type="PROSITE" id="PS01081">
    <property type="entry name" value="HTH_TETR_1"/>
    <property type="match status" value="1"/>
</dbReference>
<accession>A0AAW9RSJ3</accession>
<dbReference type="InterPro" id="IPR001647">
    <property type="entry name" value="HTH_TetR"/>
</dbReference>
<feature type="DNA-binding region" description="H-T-H motif" evidence="5">
    <location>
        <begin position="44"/>
        <end position="63"/>
    </location>
</feature>
<proteinExistence type="predicted"/>